<organism evidence="2 3">
    <name type="scientific">Denitrovibrio acetiphilus (strain DSM 12809 / NBRC 114555 / N2460)</name>
    <dbReference type="NCBI Taxonomy" id="522772"/>
    <lineage>
        <taxon>Bacteria</taxon>
        <taxon>Pseudomonadati</taxon>
        <taxon>Deferribacterota</taxon>
        <taxon>Deferribacteres</taxon>
        <taxon>Deferribacterales</taxon>
        <taxon>Geovibrionaceae</taxon>
        <taxon>Denitrovibrio</taxon>
    </lineage>
</organism>
<dbReference type="Proteomes" id="UP000002012">
    <property type="component" value="Chromosome"/>
</dbReference>
<keyword evidence="1" id="KW-0732">Signal</keyword>
<protein>
    <submittedName>
        <fullName evidence="2">Uncharacterized protein</fullName>
    </submittedName>
</protein>
<dbReference type="PaxDb" id="522772-Dacet_2187"/>
<gene>
    <name evidence="2" type="ordered locus">Dacet_2187</name>
</gene>
<keyword evidence="3" id="KW-1185">Reference proteome</keyword>
<dbReference type="InParanoid" id="D4H2F8"/>
<proteinExistence type="predicted"/>
<evidence type="ECO:0000256" key="1">
    <source>
        <dbReference type="SAM" id="SignalP"/>
    </source>
</evidence>
<feature type="chain" id="PRO_5003057951" evidence="1">
    <location>
        <begin position="23"/>
        <end position="71"/>
    </location>
</feature>
<evidence type="ECO:0000313" key="2">
    <source>
        <dbReference type="EMBL" id="ADD68949.1"/>
    </source>
</evidence>
<feature type="signal peptide" evidence="1">
    <location>
        <begin position="1"/>
        <end position="22"/>
    </location>
</feature>
<reference evidence="2 3" key="1">
    <citation type="journal article" date="2010" name="Stand. Genomic Sci.">
        <title>Complete genome sequence of Denitrovibrio acetiphilus type strain (N2460).</title>
        <authorList>
            <person name="Kiss H."/>
            <person name="Lang E."/>
            <person name="Lapidus A."/>
            <person name="Copeland A."/>
            <person name="Nolan M."/>
            <person name="Glavina Del Rio T."/>
            <person name="Chen F."/>
            <person name="Lucas S."/>
            <person name="Tice H."/>
            <person name="Cheng J.F."/>
            <person name="Han C."/>
            <person name="Goodwin L."/>
            <person name="Pitluck S."/>
            <person name="Liolios K."/>
            <person name="Pati A."/>
            <person name="Ivanova N."/>
            <person name="Mavromatis K."/>
            <person name="Chen A."/>
            <person name="Palaniappan K."/>
            <person name="Land M."/>
            <person name="Hauser L."/>
            <person name="Chang Y.J."/>
            <person name="Jeffries C.D."/>
            <person name="Detter J.C."/>
            <person name="Brettin T."/>
            <person name="Spring S."/>
            <person name="Rohde M."/>
            <person name="Goker M."/>
            <person name="Woyke T."/>
            <person name="Bristow J."/>
            <person name="Eisen J.A."/>
            <person name="Markowitz V."/>
            <person name="Hugenholtz P."/>
            <person name="Kyrpides N.C."/>
            <person name="Klenk H.P."/>
        </authorList>
    </citation>
    <scope>NUCLEOTIDE SEQUENCE [LARGE SCALE GENOMIC DNA]</scope>
    <source>
        <strain evidence="3">DSM 12809 / NBRC 114555 / N2460</strain>
    </source>
</reference>
<sequence precursor="true">MRRIIMFSLVVMTIFGCASRNAMQQPSLGLDLNAQQNKMIKNDIVLLVKATHDVNDLKAYYDEDTIRYDMG</sequence>
<dbReference type="EMBL" id="CP001968">
    <property type="protein sequence ID" value="ADD68949.1"/>
    <property type="molecule type" value="Genomic_DNA"/>
</dbReference>
<dbReference type="PROSITE" id="PS51257">
    <property type="entry name" value="PROKAR_LIPOPROTEIN"/>
    <property type="match status" value="1"/>
</dbReference>
<evidence type="ECO:0000313" key="3">
    <source>
        <dbReference type="Proteomes" id="UP000002012"/>
    </source>
</evidence>
<name>D4H2F8_DENA2</name>
<dbReference type="AlphaFoldDB" id="D4H2F8"/>
<accession>D4H2F8</accession>
<dbReference type="STRING" id="522772.Dacet_2187"/>
<dbReference type="KEGG" id="dap:Dacet_2187"/>
<dbReference type="HOGENOM" id="CLU_2733387_0_0_0"/>
<dbReference type="RefSeq" id="WP_013011452.1">
    <property type="nucleotide sequence ID" value="NC_013943.1"/>
</dbReference>